<organism evidence="3 4">
    <name type="scientific">Pelosinus propionicus DSM 13327</name>
    <dbReference type="NCBI Taxonomy" id="1123291"/>
    <lineage>
        <taxon>Bacteria</taxon>
        <taxon>Bacillati</taxon>
        <taxon>Bacillota</taxon>
        <taxon>Negativicutes</taxon>
        <taxon>Selenomonadales</taxon>
        <taxon>Sporomusaceae</taxon>
        <taxon>Pelosinus</taxon>
    </lineage>
</organism>
<feature type="domain" description="Lactate racemase C-terminal" evidence="2">
    <location>
        <begin position="282"/>
        <end position="422"/>
    </location>
</feature>
<dbReference type="InterPro" id="IPR048068">
    <property type="entry name" value="LarA-like"/>
</dbReference>
<dbReference type="InterPro" id="IPR048520">
    <property type="entry name" value="LarA_C"/>
</dbReference>
<reference evidence="4" key="1">
    <citation type="submission" date="2016-10" db="EMBL/GenBank/DDBJ databases">
        <authorList>
            <person name="Varghese N."/>
            <person name="Submissions S."/>
        </authorList>
    </citation>
    <scope>NUCLEOTIDE SEQUENCE [LARGE SCALE GENOMIC DNA]</scope>
    <source>
        <strain evidence="4">DSM 13327</strain>
    </source>
</reference>
<dbReference type="OrthoDB" id="9770545at2"/>
<sequence>MEKNIALKYGNEEMVLTIAEENILQVIKSNPIVFDKSELEIIQTALENPIGSERLANLVRERERVCVIIPDITRAWQKTDLYLPLVVEELNRGGIRDEDILFICALGTHRPQTKEEHRLLLGPKLADRFQVIDHNCQDQDNLIDCGTTSFGTPVRLNKKAMECDHLILTGGIVYHFLAGWSGGKKYVLPGISSYETVMKNHALSLNPIRGLGPHPDVRSGNDDTNLIHLDMLEAASLAKPAFLFNVVTAEGRIAGAVAGHFKDAHDKGRELVDAIDGVTIQEKADLVIASAGGSPKDVNLYQSIKTLINAREATKPGGTMIILTESPEGLGGNADVQKMILGYDTVLEREDALRADYSISKYVGYYFCESADKFDLLLVSSLDPDLLKKANITIVKTLDEALELVYAKRGRNLKTHIMPHGANTLPRLA</sequence>
<dbReference type="Pfam" id="PF09861">
    <property type="entry name" value="Lar_N"/>
    <property type="match status" value="1"/>
</dbReference>
<dbReference type="NCBIfam" id="NF033504">
    <property type="entry name" value="Ni_dep_LarA"/>
    <property type="match status" value="1"/>
</dbReference>
<dbReference type="Proteomes" id="UP000199520">
    <property type="component" value="Unassembled WGS sequence"/>
</dbReference>
<dbReference type="InterPro" id="IPR018657">
    <property type="entry name" value="LarA-like_N"/>
</dbReference>
<feature type="domain" description="LarA-like N-terminal" evidence="1">
    <location>
        <begin position="9"/>
        <end position="207"/>
    </location>
</feature>
<dbReference type="PANTHER" id="PTHR33171:SF17">
    <property type="entry name" value="LARA-LIKE N-TERMINAL DOMAIN-CONTAINING PROTEIN"/>
    <property type="match status" value="1"/>
</dbReference>
<evidence type="ECO:0000259" key="1">
    <source>
        <dbReference type="Pfam" id="PF09861"/>
    </source>
</evidence>
<dbReference type="InterPro" id="IPR047926">
    <property type="entry name" value="Ni_dep_LarA"/>
</dbReference>
<dbReference type="Gene3D" id="3.90.226.30">
    <property type="match status" value="1"/>
</dbReference>
<dbReference type="Pfam" id="PF21113">
    <property type="entry name" value="LarA_C"/>
    <property type="match status" value="1"/>
</dbReference>
<proteinExistence type="predicted"/>
<evidence type="ECO:0000313" key="3">
    <source>
        <dbReference type="EMBL" id="SFL59120.1"/>
    </source>
</evidence>
<keyword evidence="4" id="KW-1185">Reference proteome</keyword>
<dbReference type="PANTHER" id="PTHR33171">
    <property type="entry name" value="LAR_N DOMAIN-CONTAINING PROTEIN"/>
    <property type="match status" value="1"/>
</dbReference>
<dbReference type="Gene3D" id="3.40.50.11440">
    <property type="match status" value="1"/>
</dbReference>
<evidence type="ECO:0000313" key="4">
    <source>
        <dbReference type="Proteomes" id="UP000199520"/>
    </source>
</evidence>
<name>A0A1I4IXX8_9FIRM</name>
<evidence type="ECO:0000259" key="2">
    <source>
        <dbReference type="Pfam" id="PF21113"/>
    </source>
</evidence>
<dbReference type="AlphaFoldDB" id="A0A1I4IXX8"/>
<gene>
    <name evidence="3" type="ORF">SAMN04490355_101023</name>
</gene>
<dbReference type="GO" id="GO:0050043">
    <property type="term" value="F:lactate racemase activity"/>
    <property type="evidence" value="ECO:0007669"/>
    <property type="project" value="InterPro"/>
</dbReference>
<dbReference type="RefSeq" id="WP_090934333.1">
    <property type="nucleotide sequence ID" value="NZ_FOTS01000010.1"/>
</dbReference>
<dbReference type="EMBL" id="FOTS01000010">
    <property type="protein sequence ID" value="SFL59120.1"/>
    <property type="molecule type" value="Genomic_DNA"/>
</dbReference>
<dbReference type="InterPro" id="IPR043166">
    <property type="entry name" value="LarA-like_C"/>
</dbReference>
<dbReference type="STRING" id="1123291.SAMN04490355_101023"/>
<accession>A0A1I4IXX8</accession>
<protein>
    <submittedName>
        <fullName evidence="3">Nickel-dependent lactate racemase</fullName>
    </submittedName>
</protein>